<keyword evidence="2" id="KW-1185">Reference proteome</keyword>
<feature type="non-terminal residue" evidence="1">
    <location>
        <position position="1"/>
    </location>
</feature>
<comment type="caution">
    <text evidence="1">The sequence shown here is derived from an EMBL/GenBank/DDBJ whole genome shotgun (WGS) entry which is preliminary data.</text>
</comment>
<dbReference type="Proteomes" id="UP001432322">
    <property type="component" value="Unassembled WGS sequence"/>
</dbReference>
<accession>A0AAV5VM17</accession>
<dbReference type="AlphaFoldDB" id="A0AAV5VM17"/>
<gene>
    <name evidence="1" type="ORF">PFISCL1PPCAC_11938</name>
</gene>
<name>A0AAV5VM17_9BILA</name>
<sequence>LLTSSIMSLVNCDPTQSAKGDINSIPDDIIMEWFRYLSLPTRGKFGRTCRRIAQLEREDGERIQKSLDFFISDGIVTLDVDNTYSQHWKLGETPAWLNRARVPELTITVSDPRCMVYPSQFTRALGGIRYQSLSVTLSEGDGKQHLSLLDALLRRREGNEAKVLLHWNCAFGVHDIGLVKEWLLKMPSTKSLTVTWK</sequence>
<evidence type="ECO:0000313" key="1">
    <source>
        <dbReference type="EMBL" id="GMT20641.1"/>
    </source>
</evidence>
<evidence type="ECO:0008006" key="3">
    <source>
        <dbReference type="Google" id="ProtNLM"/>
    </source>
</evidence>
<dbReference type="EMBL" id="BTSY01000003">
    <property type="protein sequence ID" value="GMT20641.1"/>
    <property type="molecule type" value="Genomic_DNA"/>
</dbReference>
<evidence type="ECO:0000313" key="2">
    <source>
        <dbReference type="Proteomes" id="UP001432322"/>
    </source>
</evidence>
<reference evidence="1" key="1">
    <citation type="submission" date="2023-10" db="EMBL/GenBank/DDBJ databases">
        <title>Genome assembly of Pristionchus species.</title>
        <authorList>
            <person name="Yoshida K."/>
            <person name="Sommer R.J."/>
        </authorList>
    </citation>
    <scope>NUCLEOTIDE SEQUENCE</scope>
    <source>
        <strain evidence="1">RS5133</strain>
    </source>
</reference>
<feature type="non-terminal residue" evidence="1">
    <location>
        <position position="197"/>
    </location>
</feature>
<protein>
    <recommendedName>
        <fullName evidence="3">F-box domain-containing protein</fullName>
    </recommendedName>
</protein>
<organism evidence="1 2">
    <name type="scientific">Pristionchus fissidentatus</name>
    <dbReference type="NCBI Taxonomy" id="1538716"/>
    <lineage>
        <taxon>Eukaryota</taxon>
        <taxon>Metazoa</taxon>
        <taxon>Ecdysozoa</taxon>
        <taxon>Nematoda</taxon>
        <taxon>Chromadorea</taxon>
        <taxon>Rhabditida</taxon>
        <taxon>Rhabditina</taxon>
        <taxon>Diplogasteromorpha</taxon>
        <taxon>Diplogasteroidea</taxon>
        <taxon>Neodiplogasteridae</taxon>
        <taxon>Pristionchus</taxon>
    </lineage>
</organism>
<proteinExistence type="predicted"/>